<name>A0A326TSC4_THEHA</name>
<dbReference type="EMBL" id="QKUF01000049">
    <property type="protein sequence ID" value="PZW19322.1"/>
    <property type="molecule type" value="Genomic_DNA"/>
</dbReference>
<dbReference type="RefSeq" id="WP_111326424.1">
    <property type="nucleotide sequence ID" value="NZ_BIFX01000001.1"/>
</dbReference>
<sequence>MLEDTFAETLADVLEQLGVQGEVLRVWHFESDLFPAHSNHCFRLSLGYGGREEVFTVFTGQGWWDITIEDAVRRVLDHVGDVFGAPDVDYWLEQHEGRDLLHSVVEDMTAQEARQFQEQYFEYCHDMELRLCSLFGEEVVDRMLGLSW</sequence>
<proteinExistence type="predicted"/>
<gene>
    <name evidence="1" type="ORF">EI42_06135</name>
</gene>
<organism evidence="1 2">
    <name type="scientific">Thermosporothrix hazakensis</name>
    <dbReference type="NCBI Taxonomy" id="644383"/>
    <lineage>
        <taxon>Bacteria</taxon>
        <taxon>Bacillati</taxon>
        <taxon>Chloroflexota</taxon>
        <taxon>Ktedonobacteria</taxon>
        <taxon>Ktedonobacterales</taxon>
        <taxon>Thermosporotrichaceae</taxon>
        <taxon>Thermosporothrix</taxon>
    </lineage>
</organism>
<dbReference type="Proteomes" id="UP000248806">
    <property type="component" value="Unassembled WGS sequence"/>
</dbReference>
<dbReference type="AlphaFoldDB" id="A0A326TSC4"/>
<evidence type="ECO:0000313" key="2">
    <source>
        <dbReference type="Proteomes" id="UP000248806"/>
    </source>
</evidence>
<protein>
    <submittedName>
        <fullName evidence="1">Uncharacterized protein</fullName>
    </submittedName>
</protein>
<keyword evidence="2" id="KW-1185">Reference proteome</keyword>
<comment type="caution">
    <text evidence="1">The sequence shown here is derived from an EMBL/GenBank/DDBJ whole genome shotgun (WGS) entry which is preliminary data.</text>
</comment>
<accession>A0A326TSC4</accession>
<evidence type="ECO:0000313" key="1">
    <source>
        <dbReference type="EMBL" id="PZW19322.1"/>
    </source>
</evidence>
<reference evidence="1 2" key="1">
    <citation type="submission" date="2018-06" db="EMBL/GenBank/DDBJ databases">
        <title>Genomic Encyclopedia of Archaeal and Bacterial Type Strains, Phase II (KMG-II): from individual species to whole genera.</title>
        <authorList>
            <person name="Goeker M."/>
        </authorList>
    </citation>
    <scope>NUCLEOTIDE SEQUENCE [LARGE SCALE GENOMIC DNA]</scope>
    <source>
        <strain evidence="1 2">ATCC BAA-1881</strain>
    </source>
</reference>